<dbReference type="Proteomes" id="UP000596660">
    <property type="component" value="Unplaced"/>
</dbReference>
<feature type="compositionally biased region" description="Basic residues" evidence="4">
    <location>
        <begin position="823"/>
        <end position="835"/>
    </location>
</feature>
<evidence type="ECO:0000259" key="5">
    <source>
        <dbReference type="PROSITE" id="PS50600"/>
    </source>
</evidence>
<dbReference type="Gramene" id="AUR62014831-RA">
    <property type="protein sequence ID" value="AUR62014831-RA:cds"/>
    <property type="gene ID" value="AUR62014831"/>
</dbReference>
<dbReference type="PANTHER" id="PTHR34835">
    <property type="entry name" value="OS07G0283600 PROTEIN-RELATED"/>
    <property type="match status" value="1"/>
</dbReference>
<proteinExistence type="inferred from homology"/>
<accession>A0A803LLI4</accession>
<comment type="similarity">
    <text evidence="1">Belongs to the peptidase C48 family.</text>
</comment>
<evidence type="ECO:0000313" key="7">
    <source>
        <dbReference type="Proteomes" id="UP000596660"/>
    </source>
</evidence>
<feature type="region of interest" description="Disordered" evidence="4">
    <location>
        <begin position="949"/>
        <end position="1000"/>
    </location>
</feature>
<evidence type="ECO:0000256" key="2">
    <source>
        <dbReference type="ARBA" id="ARBA00022670"/>
    </source>
</evidence>
<organism evidence="6 7">
    <name type="scientific">Chenopodium quinoa</name>
    <name type="common">Quinoa</name>
    <dbReference type="NCBI Taxonomy" id="63459"/>
    <lineage>
        <taxon>Eukaryota</taxon>
        <taxon>Viridiplantae</taxon>
        <taxon>Streptophyta</taxon>
        <taxon>Embryophyta</taxon>
        <taxon>Tracheophyta</taxon>
        <taxon>Spermatophyta</taxon>
        <taxon>Magnoliopsida</taxon>
        <taxon>eudicotyledons</taxon>
        <taxon>Gunneridae</taxon>
        <taxon>Pentapetalae</taxon>
        <taxon>Caryophyllales</taxon>
        <taxon>Chenopodiaceae</taxon>
        <taxon>Chenopodioideae</taxon>
        <taxon>Atripliceae</taxon>
        <taxon>Chenopodium</taxon>
    </lineage>
</organism>
<feature type="compositionally biased region" description="Basic residues" evidence="4">
    <location>
        <begin position="1"/>
        <end position="17"/>
    </location>
</feature>
<dbReference type="EnsemblPlants" id="AUR62014831-RA">
    <property type="protein sequence ID" value="AUR62014831-RA:cds"/>
    <property type="gene ID" value="AUR62014831"/>
</dbReference>
<dbReference type="PANTHER" id="PTHR34835:SF34">
    <property type="entry name" value="OS08G0555500 PROTEIN"/>
    <property type="match status" value="1"/>
</dbReference>
<evidence type="ECO:0000256" key="4">
    <source>
        <dbReference type="SAM" id="MobiDB-lite"/>
    </source>
</evidence>
<feature type="region of interest" description="Disordered" evidence="4">
    <location>
        <begin position="1"/>
        <end position="115"/>
    </location>
</feature>
<dbReference type="Gene3D" id="3.40.395.10">
    <property type="entry name" value="Adenoviral Proteinase, Chain A"/>
    <property type="match status" value="1"/>
</dbReference>
<keyword evidence="2" id="KW-0645">Protease</keyword>
<dbReference type="InterPro" id="IPR003653">
    <property type="entry name" value="Peptidase_C48_C"/>
</dbReference>
<sequence length="1000" mass="113526">MTKSMGKKVTCRGRWGRNLRQVMAVKPVNTTKKAKKEESQCNQCSKAQHDQSDDDQESSSSSSDYATDSSESSEQPKRGKKKMVASKTCKRSESRRSGKVDVPESSSSKKKKIGRTEVKIADPKFEISAGDRVRNKGLVIYTQKQRARNRPSNVICRVDAWSKMINELDETRVMAVKGMGFGGLLEIKLNFLPRQLCYWLMSRIVRDALVIGDMEFPLCPIQVNCVLGLPTGPLQVPHVEGVGEATPELVDVVVIRYGTLQENIDEDGNVRSIVKICIDDAMNDVEGPRVENGVAVPLGSDDDIQKFQTTFLVAALGMILCPTTDGSVLATSLLPAVTVASNARIYDWCKFVLDWLLDYAKMFLKRLLMLLMGMRTRGFLGMVGEVATEVVNLIAPELQKLVCYMIMGLKDAMNWEEKSHLPPDEQHNTTKLFGFDSYEDMRNHPFQNKAEPSHSNRSTPIKKPEVAPAERSQPFEKTEVDPAEKRSQLFEKPEEIPVEKAQAFEKPEVAGVSPKSPPKQKSLEDRLLSLESTINVGGVQVPIRLAVSSIAKEVADDTRQEELECRSPRASVGVTVEYRKLSAFQKNVIHFIRRWGENKRKGVWYAQVKARKHGLDLLGNRWSKPLSATKTNDVCVVFVPVLEKEHWWCISFALQHKTIWVIDSLFMNALVQHQTTIRELIQAVDVMLHCVDPSWLINDMPLWELKQLEIPQQTDTKVCGVLMLRYVKLCCERFAAKTRTVSIPKARLKLLVEDSSWEPTSADEWNGEDEGYVTPESNEDWDWEQGDDVASSQEDESEDDSENDNDVSSDGSEVNMVTSKMANKGRKQVNKKTVRQRREEVTMAQLEDLLNQMDEKGQHDVKRLIGTHYVLERQKLMLRGHHTHLGLEAVEKNGYDPTTYMALCTTNPFQKSDYPDEYKIVLDFAGQVWERNYYFDTYEEVTSVEEWNHEDEEYETHSSDDGWEQNDDTEDESEEDDPSSGDDNNDVMEDDEAYDSVEEI</sequence>
<feature type="region of interest" description="Disordered" evidence="4">
    <location>
        <begin position="444"/>
        <end position="520"/>
    </location>
</feature>
<dbReference type="GO" id="GO:0006508">
    <property type="term" value="P:proteolysis"/>
    <property type="evidence" value="ECO:0007669"/>
    <property type="project" value="UniProtKB-KW"/>
</dbReference>
<feature type="compositionally biased region" description="Low complexity" evidence="4">
    <location>
        <begin position="58"/>
        <end position="73"/>
    </location>
</feature>
<feature type="compositionally biased region" description="Acidic residues" evidence="4">
    <location>
        <begin position="765"/>
        <end position="807"/>
    </location>
</feature>
<feature type="compositionally biased region" description="Basic and acidic residues" evidence="4">
    <location>
        <begin position="90"/>
        <end position="102"/>
    </location>
</feature>
<name>A0A803LLI4_CHEQI</name>
<dbReference type="AlphaFoldDB" id="A0A803LLI4"/>
<reference evidence="6" key="2">
    <citation type="submission" date="2021-03" db="UniProtKB">
        <authorList>
            <consortium name="EnsemblPlants"/>
        </authorList>
    </citation>
    <scope>IDENTIFICATION</scope>
</reference>
<feature type="region of interest" description="Disordered" evidence="4">
    <location>
        <begin position="759"/>
        <end position="838"/>
    </location>
</feature>
<feature type="compositionally biased region" description="Basic and acidic residues" evidence="4">
    <location>
        <begin position="473"/>
        <end position="508"/>
    </location>
</feature>
<feature type="compositionally biased region" description="Acidic residues" evidence="4">
    <location>
        <begin position="961"/>
        <end position="1000"/>
    </location>
</feature>
<reference evidence="6" key="1">
    <citation type="journal article" date="2017" name="Nature">
        <title>The genome of Chenopodium quinoa.</title>
        <authorList>
            <person name="Jarvis D.E."/>
            <person name="Ho Y.S."/>
            <person name="Lightfoot D.J."/>
            <person name="Schmoeckel S.M."/>
            <person name="Li B."/>
            <person name="Borm T.J.A."/>
            <person name="Ohyanagi H."/>
            <person name="Mineta K."/>
            <person name="Michell C.T."/>
            <person name="Saber N."/>
            <person name="Kharbatia N.M."/>
            <person name="Rupper R.R."/>
            <person name="Sharp A.R."/>
            <person name="Dally N."/>
            <person name="Boughton B.A."/>
            <person name="Woo Y.H."/>
            <person name="Gao G."/>
            <person name="Schijlen E.G.W.M."/>
            <person name="Guo X."/>
            <person name="Momin A.A."/>
            <person name="Negrao S."/>
            <person name="Al-Babili S."/>
            <person name="Gehring C."/>
            <person name="Roessner U."/>
            <person name="Jung C."/>
            <person name="Murphy K."/>
            <person name="Arold S.T."/>
            <person name="Gojobori T."/>
            <person name="van der Linden C.G."/>
            <person name="van Loo E.N."/>
            <person name="Jellen E.N."/>
            <person name="Maughan P.J."/>
            <person name="Tester M."/>
        </authorList>
    </citation>
    <scope>NUCLEOTIDE SEQUENCE [LARGE SCALE GENOMIC DNA]</scope>
    <source>
        <strain evidence="6">cv. PI 614886</strain>
    </source>
</reference>
<dbReference type="SUPFAM" id="SSF54001">
    <property type="entry name" value="Cysteine proteinases"/>
    <property type="match status" value="1"/>
</dbReference>
<evidence type="ECO:0000313" key="6">
    <source>
        <dbReference type="EnsemblPlants" id="AUR62014831-RA:cds"/>
    </source>
</evidence>
<protein>
    <recommendedName>
        <fullName evidence="5">Ubiquitin-like protease family profile domain-containing protein</fullName>
    </recommendedName>
</protein>
<keyword evidence="3" id="KW-0378">Hydrolase</keyword>
<dbReference type="GO" id="GO:0008234">
    <property type="term" value="F:cysteine-type peptidase activity"/>
    <property type="evidence" value="ECO:0007669"/>
    <property type="project" value="InterPro"/>
</dbReference>
<feature type="domain" description="Ubiquitin-like protease family profile" evidence="5">
    <location>
        <begin position="494"/>
        <end position="730"/>
    </location>
</feature>
<dbReference type="PROSITE" id="PS50600">
    <property type="entry name" value="ULP_PROTEASE"/>
    <property type="match status" value="1"/>
</dbReference>
<evidence type="ECO:0000256" key="3">
    <source>
        <dbReference type="ARBA" id="ARBA00022801"/>
    </source>
</evidence>
<dbReference type="InterPro" id="IPR038765">
    <property type="entry name" value="Papain-like_cys_pep_sf"/>
</dbReference>
<evidence type="ECO:0000256" key="1">
    <source>
        <dbReference type="ARBA" id="ARBA00005234"/>
    </source>
</evidence>
<dbReference type="Pfam" id="PF02902">
    <property type="entry name" value="Peptidase_C48"/>
    <property type="match status" value="1"/>
</dbReference>
<keyword evidence="7" id="KW-1185">Reference proteome</keyword>